<proteinExistence type="inferred from homology"/>
<dbReference type="InterPro" id="IPR002347">
    <property type="entry name" value="SDR_fam"/>
</dbReference>
<evidence type="ECO:0000256" key="3">
    <source>
        <dbReference type="ARBA" id="ARBA00023002"/>
    </source>
</evidence>
<evidence type="ECO:0008006" key="6">
    <source>
        <dbReference type="Google" id="ProtNLM"/>
    </source>
</evidence>
<dbReference type="PRINTS" id="PR00081">
    <property type="entry name" value="GDHRDH"/>
</dbReference>
<comment type="similarity">
    <text evidence="1">Belongs to the short-chain dehydrogenases/reductases (SDR) family.</text>
</comment>
<evidence type="ECO:0000313" key="5">
    <source>
        <dbReference type="Proteomes" id="UP001578633"/>
    </source>
</evidence>
<comment type="caution">
    <text evidence="4">The sequence shown here is derived from an EMBL/GenBank/DDBJ whole genome shotgun (WGS) entry which is preliminary data.</text>
</comment>
<evidence type="ECO:0000256" key="1">
    <source>
        <dbReference type="ARBA" id="ARBA00006484"/>
    </source>
</evidence>
<name>A0ABR3UDZ6_9PLEO</name>
<sequence>MTPTPTPPAIGALDQLQPSKPHAFDPSVDIPSLNGKIILITGANSGIGKQTAIELAKHDPAQIWMTARNEQSGLDAVQDVKKIGPGVDVRFLQLDLTFFESIRGAAKIILAEAASLDVLVLNAGIMGGPPGVTAEGYELAFGTNHMGHALLLDMLTPLLISTADKSAAKPRVVSISSRGHAFEVPSGGIAFSTLKSAQTHLSGVTRYTQSKLANVVYAREIARHHPLFISVAIHPEDVATQLFNKGVHGGGPEIAYLAREVAPRVGVSLEEGVKNGLWAMTSDDVQSGRYYEPVGVLGNGSALSRDGELGEKLWKWTQEELRNDVV</sequence>
<keyword evidence="3" id="KW-0560">Oxidoreductase</keyword>
<dbReference type="PANTHER" id="PTHR24320">
    <property type="entry name" value="RETINOL DEHYDROGENASE"/>
    <property type="match status" value="1"/>
</dbReference>
<organism evidence="4 5">
    <name type="scientific">Alternaria dauci</name>
    <dbReference type="NCBI Taxonomy" id="48095"/>
    <lineage>
        <taxon>Eukaryota</taxon>
        <taxon>Fungi</taxon>
        <taxon>Dikarya</taxon>
        <taxon>Ascomycota</taxon>
        <taxon>Pezizomycotina</taxon>
        <taxon>Dothideomycetes</taxon>
        <taxon>Pleosporomycetidae</taxon>
        <taxon>Pleosporales</taxon>
        <taxon>Pleosporineae</taxon>
        <taxon>Pleosporaceae</taxon>
        <taxon>Alternaria</taxon>
        <taxon>Alternaria sect. Porri</taxon>
    </lineage>
</organism>
<dbReference type="InterPro" id="IPR036291">
    <property type="entry name" value="NAD(P)-bd_dom_sf"/>
</dbReference>
<keyword evidence="5" id="KW-1185">Reference proteome</keyword>
<dbReference type="SUPFAM" id="SSF51735">
    <property type="entry name" value="NAD(P)-binding Rossmann-fold domains"/>
    <property type="match status" value="1"/>
</dbReference>
<dbReference type="EMBL" id="JBHGVX010000007">
    <property type="protein sequence ID" value="KAL1793806.1"/>
    <property type="molecule type" value="Genomic_DNA"/>
</dbReference>
<dbReference type="GeneID" id="96087549"/>
<dbReference type="PANTHER" id="PTHR24320:SF282">
    <property type="entry name" value="WW DOMAIN-CONTAINING OXIDOREDUCTASE"/>
    <property type="match status" value="1"/>
</dbReference>
<dbReference type="RefSeq" id="XP_069304390.1">
    <property type="nucleotide sequence ID" value="XM_069454007.1"/>
</dbReference>
<dbReference type="Pfam" id="PF00106">
    <property type="entry name" value="adh_short"/>
    <property type="match status" value="1"/>
</dbReference>
<accession>A0ABR3UDZ6</accession>
<keyword evidence="2" id="KW-0521">NADP</keyword>
<protein>
    <recommendedName>
        <fullName evidence="6">NAD(P)-binding protein</fullName>
    </recommendedName>
</protein>
<evidence type="ECO:0000256" key="2">
    <source>
        <dbReference type="ARBA" id="ARBA00022857"/>
    </source>
</evidence>
<dbReference type="Gene3D" id="3.40.50.720">
    <property type="entry name" value="NAD(P)-binding Rossmann-like Domain"/>
    <property type="match status" value="1"/>
</dbReference>
<reference evidence="4 5" key="1">
    <citation type="submission" date="2024-09" db="EMBL/GenBank/DDBJ databases">
        <title>T2T genomes of carrot and Alternaria dauci and their utility for understanding host-pathogen interaction during carrot leaf blight disease.</title>
        <authorList>
            <person name="Liu W."/>
            <person name="Xu S."/>
            <person name="Ou C."/>
            <person name="Liu X."/>
            <person name="Zhuang F."/>
            <person name="Deng X.W."/>
        </authorList>
    </citation>
    <scope>NUCLEOTIDE SEQUENCE [LARGE SCALE GENOMIC DNA]</scope>
    <source>
        <strain evidence="4 5">A2016</strain>
    </source>
</reference>
<dbReference type="Proteomes" id="UP001578633">
    <property type="component" value="Chromosome 7"/>
</dbReference>
<gene>
    <name evidence="4" type="ORF">ACET3X_007227</name>
</gene>
<evidence type="ECO:0000313" key="4">
    <source>
        <dbReference type="EMBL" id="KAL1793806.1"/>
    </source>
</evidence>